<organism evidence="3 4">
    <name type="scientific">Cardiosporidium cionae</name>
    <dbReference type="NCBI Taxonomy" id="476202"/>
    <lineage>
        <taxon>Eukaryota</taxon>
        <taxon>Sar</taxon>
        <taxon>Alveolata</taxon>
        <taxon>Apicomplexa</taxon>
        <taxon>Aconoidasida</taxon>
        <taxon>Nephromycida</taxon>
        <taxon>Cardiosporidium</taxon>
    </lineage>
</organism>
<sequence length="264" mass="30982">MFCNMAAWILHFLVALPFWNLCKGKKSFPCNILAYMCCMLLLQLVIPGAFHTFEGNLATRFATSRIESLPDSLQHERGLDMPIQIVSAFAAAAPSSEEIKSDKGNELETIEFDVKDLEAHFDSWKTDIFILFYAPWGPLYRHMFMISNQVAKYFADRSIEDIRMARFNCQKNAEHRKMCNFLKITQFPTLAFIGFGKIRNFSKFSAARNRKADILDRIVYYYGDPFIWEQIRDWVRIFRWVSLLQRWNAKSKTIKRYSPFVHPL</sequence>
<feature type="chain" id="PRO_5045159956" description="Thioredoxin domain-containing protein" evidence="1">
    <location>
        <begin position="25"/>
        <end position="264"/>
    </location>
</feature>
<keyword evidence="4" id="KW-1185">Reference proteome</keyword>
<dbReference type="SUPFAM" id="SSF52833">
    <property type="entry name" value="Thioredoxin-like"/>
    <property type="match status" value="1"/>
</dbReference>
<proteinExistence type="predicted"/>
<dbReference type="EMBL" id="JADAQX010000694">
    <property type="protein sequence ID" value="KAF8819560.1"/>
    <property type="molecule type" value="Genomic_DNA"/>
</dbReference>
<keyword evidence="1" id="KW-0732">Signal</keyword>
<dbReference type="Pfam" id="PF00085">
    <property type="entry name" value="Thioredoxin"/>
    <property type="match status" value="1"/>
</dbReference>
<comment type="caution">
    <text evidence="3">The sequence shown here is derived from an EMBL/GenBank/DDBJ whole genome shotgun (WGS) entry which is preliminary data.</text>
</comment>
<accession>A0ABQ7J6C9</accession>
<evidence type="ECO:0000259" key="2">
    <source>
        <dbReference type="PROSITE" id="PS51352"/>
    </source>
</evidence>
<dbReference type="InterPro" id="IPR013766">
    <property type="entry name" value="Thioredoxin_domain"/>
</dbReference>
<gene>
    <name evidence="3" type="ORF">IE077_000833</name>
</gene>
<reference evidence="3 4" key="1">
    <citation type="journal article" date="2020" name="bioRxiv">
        <title>Metabolic contributions of an alphaproteobacterial endosymbiont in the apicomplexan Cardiosporidium cionae.</title>
        <authorList>
            <person name="Hunter E.S."/>
            <person name="Paight C.J."/>
            <person name="Lane C.E."/>
        </authorList>
    </citation>
    <scope>NUCLEOTIDE SEQUENCE [LARGE SCALE GENOMIC DNA]</scope>
    <source>
        <strain evidence="3">ESH_2018</strain>
    </source>
</reference>
<evidence type="ECO:0000313" key="3">
    <source>
        <dbReference type="EMBL" id="KAF8819560.1"/>
    </source>
</evidence>
<evidence type="ECO:0000256" key="1">
    <source>
        <dbReference type="SAM" id="SignalP"/>
    </source>
</evidence>
<dbReference type="Gene3D" id="3.40.30.10">
    <property type="entry name" value="Glutaredoxin"/>
    <property type="match status" value="1"/>
</dbReference>
<feature type="signal peptide" evidence="1">
    <location>
        <begin position="1"/>
        <end position="24"/>
    </location>
</feature>
<protein>
    <recommendedName>
        <fullName evidence="2">Thioredoxin domain-containing protein</fullName>
    </recommendedName>
</protein>
<dbReference type="Proteomes" id="UP000823046">
    <property type="component" value="Unassembled WGS sequence"/>
</dbReference>
<dbReference type="PROSITE" id="PS51352">
    <property type="entry name" value="THIOREDOXIN_2"/>
    <property type="match status" value="1"/>
</dbReference>
<dbReference type="InterPro" id="IPR036249">
    <property type="entry name" value="Thioredoxin-like_sf"/>
</dbReference>
<evidence type="ECO:0000313" key="4">
    <source>
        <dbReference type="Proteomes" id="UP000823046"/>
    </source>
</evidence>
<dbReference type="CDD" id="cd02961">
    <property type="entry name" value="PDI_a_family"/>
    <property type="match status" value="1"/>
</dbReference>
<feature type="domain" description="Thioredoxin" evidence="2">
    <location>
        <begin position="87"/>
        <end position="240"/>
    </location>
</feature>
<name>A0ABQ7J6C9_9APIC</name>